<dbReference type="InterPro" id="IPR011005">
    <property type="entry name" value="Dihydropteroate_synth-like_sf"/>
</dbReference>
<dbReference type="GO" id="GO:0005829">
    <property type="term" value="C:cytosol"/>
    <property type="evidence" value="ECO:0007669"/>
    <property type="project" value="TreeGrafter"/>
</dbReference>
<feature type="domain" description="Pterin-binding" evidence="4">
    <location>
        <begin position="53"/>
        <end position="306"/>
    </location>
</feature>
<dbReference type="RefSeq" id="WP_115413860.1">
    <property type="nucleotide sequence ID" value="NZ_CP031356.1"/>
</dbReference>
<name>A0A345YQA8_9MICO</name>
<evidence type="ECO:0000259" key="4">
    <source>
        <dbReference type="PROSITE" id="PS50972"/>
    </source>
</evidence>
<dbReference type="PANTHER" id="PTHR20941:SF8">
    <property type="entry name" value="INACTIVE DIHYDROPTEROATE SYNTHASE 2"/>
    <property type="match status" value="1"/>
</dbReference>
<dbReference type="NCBIfam" id="TIGR01496">
    <property type="entry name" value="DHPS"/>
    <property type="match status" value="1"/>
</dbReference>
<dbReference type="OrthoDB" id="9811744at2"/>
<keyword evidence="2" id="KW-0289">Folate biosynthesis</keyword>
<comment type="similarity">
    <text evidence="1 2">Belongs to the DHPS family.</text>
</comment>
<dbReference type="PROSITE" id="PS50972">
    <property type="entry name" value="PTERIN_BINDING"/>
    <property type="match status" value="1"/>
</dbReference>
<evidence type="ECO:0000256" key="1">
    <source>
        <dbReference type="ARBA" id="ARBA00009503"/>
    </source>
</evidence>
<sequence>MNDTQDEGPAGRPLTMGSTVSRAPEAVLDALSPAHSAARSPAPRPLPDTSRRVLVMAIVNRTRDSFFDEGRTWALEAAVAAGLDAAAQGADLVDVGGVKFAPGDPLPAQEEGERVVPVVEQLRARLPAHVLISVDTFHAAVAREAIAAGADLVNDTTGLSDPEMAPTVAARGASLVLTHSAAAPRRPLPRPRYDDVVGEVREFLAARLERALEAGIPRERIVLDPGPDLNKSTVQTLELLRGWEEFTGFDLPLLAALSRKDVVGESLGLPKEERLEGSLAAAAWTIRLGARILRVHDVEPTVRMVRMLEVIAGWRAPAGPLVHNA</sequence>
<dbReference type="Proteomes" id="UP000282185">
    <property type="component" value="Unassembled WGS sequence"/>
</dbReference>
<dbReference type="GO" id="GO:0046872">
    <property type="term" value="F:metal ion binding"/>
    <property type="evidence" value="ECO:0007669"/>
    <property type="project" value="UniProtKB-KW"/>
</dbReference>
<dbReference type="Proteomes" id="UP000254236">
    <property type="component" value="Chromosome"/>
</dbReference>
<keyword evidence="2" id="KW-0460">Magnesium</keyword>
<evidence type="ECO:0000313" key="5">
    <source>
        <dbReference type="EMBL" id="AXK46110.1"/>
    </source>
</evidence>
<dbReference type="GO" id="GO:0046654">
    <property type="term" value="P:tetrahydrofolate biosynthetic process"/>
    <property type="evidence" value="ECO:0007669"/>
    <property type="project" value="UniProtKB-UniPathway"/>
</dbReference>
<dbReference type="InterPro" id="IPR045031">
    <property type="entry name" value="DHP_synth-like"/>
</dbReference>
<gene>
    <name evidence="6" type="primary">folP</name>
    <name evidence="5" type="ORF">DWV08_11160</name>
    <name evidence="6" type="ORF">DXU92_02910</name>
</gene>
<keyword evidence="7" id="KW-1185">Reference proteome</keyword>
<keyword evidence="2 6" id="KW-0808">Transferase</keyword>
<evidence type="ECO:0000313" key="8">
    <source>
        <dbReference type="Proteomes" id="UP000282185"/>
    </source>
</evidence>
<dbReference type="EC" id="2.5.1.15" evidence="2"/>
<dbReference type="EMBL" id="QSWH01000002">
    <property type="protein sequence ID" value="RRR23850.1"/>
    <property type="molecule type" value="Genomic_DNA"/>
</dbReference>
<dbReference type="InterPro" id="IPR006390">
    <property type="entry name" value="DHP_synth_dom"/>
</dbReference>
<dbReference type="SUPFAM" id="SSF51717">
    <property type="entry name" value="Dihydropteroate synthetase-like"/>
    <property type="match status" value="1"/>
</dbReference>
<accession>A0A345YQA8</accession>
<proteinExistence type="inferred from homology"/>
<dbReference type="AlphaFoldDB" id="A0A345YQA8"/>
<reference evidence="5 7" key="1">
    <citation type="submission" date="2018-07" db="EMBL/GenBank/DDBJ databases">
        <title>Brachybacterium saurashtrense DSM 23186 genome sequence.</title>
        <authorList>
            <person name="Guo L."/>
        </authorList>
    </citation>
    <scope>NUCLEOTIDE SEQUENCE [LARGE SCALE GENOMIC DNA]</scope>
    <source>
        <strain evidence="5 7">DSM 23186</strain>
    </source>
</reference>
<comment type="cofactor">
    <cofactor evidence="2">
        <name>Mg(2+)</name>
        <dbReference type="ChEBI" id="CHEBI:18420"/>
    </cofactor>
</comment>
<dbReference type="Pfam" id="PF00809">
    <property type="entry name" value="Pterin_bind"/>
    <property type="match status" value="1"/>
</dbReference>
<comment type="pathway">
    <text evidence="2">Cofactor biosynthesis; tetrahydrofolate biosynthesis; 7,8-dihydrofolate from 2-amino-4-hydroxy-6-hydroxymethyl-7,8-dihydropteridine diphosphate and 4-aminobenzoate: step 1/2.</text>
</comment>
<evidence type="ECO:0000256" key="3">
    <source>
        <dbReference type="SAM" id="MobiDB-lite"/>
    </source>
</evidence>
<dbReference type="KEGG" id="bsau:DWV08_11160"/>
<feature type="region of interest" description="Disordered" evidence="3">
    <location>
        <begin position="1"/>
        <end position="28"/>
    </location>
</feature>
<dbReference type="PROSITE" id="PS00792">
    <property type="entry name" value="DHPS_1"/>
    <property type="match status" value="1"/>
</dbReference>
<evidence type="ECO:0000313" key="7">
    <source>
        <dbReference type="Proteomes" id="UP000254236"/>
    </source>
</evidence>
<reference evidence="6 8" key="2">
    <citation type="submission" date="2018-08" db="EMBL/GenBank/DDBJ databases">
        <title>Brachybacterium saurashtrense DSM 23186.</title>
        <authorList>
            <person name="Li Y."/>
        </authorList>
    </citation>
    <scope>NUCLEOTIDE SEQUENCE [LARGE SCALE GENOMIC DNA]</scope>
    <source>
        <strain evidence="6 8">DSM 23186</strain>
    </source>
</reference>
<dbReference type="GO" id="GO:0046656">
    <property type="term" value="P:folic acid biosynthetic process"/>
    <property type="evidence" value="ECO:0007669"/>
    <property type="project" value="UniProtKB-KW"/>
</dbReference>
<keyword evidence="2" id="KW-0479">Metal-binding</keyword>
<dbReference type="PANTHER" id="PTHR20941">
    <property type="entry name" value="FOLATE SYNTHESIS PROTEINS"/>
    <property type="match status" value="1"/>
</dbReference>
<dbReference type="Gene3D" id="3.20.20.20">
    <property type="entry name" value="Dihydropteroate synthase-like"/>
    <property type="match status" value="1"/>
</dbReference>
<organism evidence="6 8">
    <name type="scientific">Brachybacterium saurashtrense</name>
    <dbReference type="NCBI Taxonomy" id="556288"/>
    <lineage>
        <taxon>Bacteria</taxon>
        <taxon>Bacillati</taxon>
        <taxon>Actinomycetota</taxon>
        <taxon>Actinomycetes</taxon>
        <taxon>Micrococcales</taxon>
        <taxon>Dermabacteraceae</taxon>
        <taxon>Brachybacterium</taxon>
    </lineage>
</organism>
<dbReference type="InterPro" id="IPR000489">
    <property type="entry name" value="Pterin-binding_dom"/>
</dbReference>
<evidence type="ECO:0000313" key="6">
    <source>
        <dbReference type="EMBL" id="RRR23850.1"/>
    </source>
</evidence>
<protein>
    <recommendedName>
        <fullName evidence="2">Dihydropteroate synthase</fullName>
        <shortName evidence="2">DHPS</shortName>
        <ecNumber evidence="2">2.5.1.15</ecNumber>
    </recommendedName>
    <alternativeName>
        <fullName evidence="2">Dihydropteroate pyrophosphorylase</fullName>
    </alternativeName>
</protein>
<dbReference type="EMBL" id="CP031356">
    <property type="protein sequence ID" value="AXK46110.1"/>
    <property type="molecule type" value="Genomic_DNA"/>
</dbReference>
<dbReference type="GO" id="GO:0004156">
    <property type="term" value="F:dihydropteroate synthase activity"/>
    <property type="evidence" value="ECO:0007669"/>
    <property type="project" value="UniProtKB-EC"/>
</dbReference>
<evidence type="ECO:0000256" key="2">
    <source>
        <dbReference type="RuleBase" id="RU361205"/>
    </source>
</evidence>
<comment type="function">
    <text evidence="2">Catalyzes the condensation of para-aminobenzoate (pABA) with 6-hydroxymethyl-7,8-dihydropterin diphosphate (DHPt-PP) to form 7,8-dihydropteroate (H2Pte), the immediate precursor of folate derivatives.</text>
</comment>